<dbReference type="RefSeq" id="WP_111434893.1">
    <property type="nucleotide sequence ID" value="NZ_JACIGG010000004.1"/>
</dbReference>
<evidence type="ECO:0000313" key="1">
    <source>
        <dbReference type="EMBL" id="RAI26617.1"/>
    </source>
</evidence>
<accession>A0A327JK07</accession>
<proteinExistence type="predicted"/>
<keyword evidence="2" id="KW-1185">Reference proteome</keyword>
<dbReference type="Proteomes" id="UP000249299">
    <property type="component" value="Unassembled WGS sequence"/>
</dbReference>
<comment type="caution">
    <text evidence="1">The sequence shown here is derived from an EMBL/GenBank/DDBJ whole genome shotgun (WGS) entry which is preliminary data.</text>
</comment>
<gene>
    <name evidence="1" type="ORF">CH339_13530</name>
</gene>
<organism evidence="1 2">
    <name type="scientific">Rhodobium orientis</name>
    <dbReference type="NCBI Taxonomy" id="34017"/>
    <lineage>
        <taxon>Bacteria</taxon>
        <taxon>Pseudomonadati</taxon>
        <taxon>Pseudomonadota</taxon>
        <taxon>Alphaproteobacteria</taxon>
        <taxon>Hyphomicrobiales</taxon>
        <taxon>Rhodobiaceae</taxon>
        <taxon>Rhodobium</taxon>
    </lineage>
</organism>
<reference evidence="1 2" key="1">
    <citation type="submission" date="2017-07" db="EMBL/GenBank/DDBJ databases">
        <title>Draft Genome Sequences of Select Purple Nonsulfur Bacteria.</title>
        <authorList>
            <person name="Lasarre B."/>
            <person name="Mckinlay J.B."/>
        </authorList>
    </citation>
    <scope>NUCLEOTIDE SEQUENCE [LARGE SCALE GENOMIC DNA]</scope>
    <source>
        <strain evidence="1 2">DSM 11290</strain>
    </source>
</reference>
<name>A0A327JK07_9HYPH</name>
<sequence length="176" mass="18723">MTDPESRLVAYRKAVTAGIRAALPELKTCDGIGGRFDLEEIESRSITSPAVLVGILAAPLKSEAQGTGRATLKVAAFVLTEGRSRDDTSWAIAEAIGALAVSKSTARWGLDHLALPSEVRIEPVISRRKRGVALVVVQWSQSLSEIGASVFDEKDVAYTELYIDGALAVDLAEDAT</sequence>
<evidence type="ECO:0000313" key="2">
    <source>
        <dbReference type="Proteomes" id="UP000249299"/>
    </source>
</evidence>
<dbReference type="EMBL" id="NPEV01000028">
    <property type="protein sequence ID" value="RAI26617.1"/>
    <property type="molecule type" value="Genomic_DNA"/>
</dbReference>
<dbReference type="OrthoDB" id="7837466at2"/>
<dbReference type="AlphaFoldDB" id="A0A327JK07"/>
<protein>
    <submittedName>
        <fullName evidence="1">Uncharacterized protein</fullName>
    </submittedName>
</protein>